<proteinExistence type="inferred from homology"/>
<evidence type="ECO:0000313" key="11">
    <source>
        <dbReference type="Proteomes" id="UP000659388"/>
    </source>
</evidence>
<evidence type="ECO:0000256" key="5">
    <source>
        <dbReference type="ARBA" id="ARBA00023136"/>
    </source>
</evidence>
<dbReference type="GO" id="GO:0022857">
    <property type="term" value="F:transmembrane transporter activity"/>
    <property type="evidence" value="ECO:0007669"/>
    <property type="project" value="TreeGrafter"/>
</dbReference>
<dbReference type="InterPro" id="IPR025857">
    <property type="entry name" value="MacB_PCD"/>
</dbReference>
<sequence>MDLQENIREGLRSVNANLLRTILTALIVSIGITSLVGILTAVDGIEASVKDSLSELGVNTFDIYSKRNREGRSEGRLEKSAPPLKLKEVIRFIDNYKYPASVSVSTYVTSVAELKHGSKKSNPNVGVLGANDEYVALEGLNIEKGRNFSSIEIQYGSNVAIIGQDVVSAVYEENQEPVNSEISFLGSKYRVIGVLEEKGQIGGGGGPDNSVIVPLINASRLGADRDLRYSITVGINNPNEMELAMGEATGLMRKIRQDQLGDPNSFEIDKSESLADTMGEITGILRLAGFVIGFITLLGACIALMNIMMVSVTERTREVGVRKALGATPLRIRQQFIIEAIVVCLLGGVGGVILGVGIGNLFAMILGIDGFVMPWLWTGVGLGVCIVVGLISGYYPANKASRLDPIESLRFE</sequence>
<feature type="transmembrane region" description="Helical" evidence="7">
    <location>
        <begin position="340"/>
        <end position="368"/>
    </location>
</feature>
<dbReference type="GO" id="GO:0005886">
    <property type="term" value="C:plasma membrane"/>
    <property type="evidence" value="ECO:0007669"/>
    <property type="project" value="UniProtKB-SubCell"/>
</dbReference>
<dbReference type="AlphaFoldDB" id="A0A937F740"/>
<feature type="domain" description="MacB-like periplasmic core" evidence="9">
    <location>
        <begin position="21"/>
        <end position="248"/>
    </location>
</feature>
<dbReference type="PANTHER" id="PTHR30572">
    <property type="entry name" value="MEMBRANE COMPONENT OF TRANSPORTER-RELATED"/>
    <property type="match status" value="1"/>
</dbReference>
<evidence type="ECO:0000256" key="3">
    <source>
        <dbReference type="ARBA" id="ARBA00022692"/>
    </source>
</evidence>
<evidence type="ECO:0000313" key="10">
    <source>
        <dbReference type="EMBL" id="MBL3655303.1"/>
    </source>
</evidence>
<keyword evidence="11" id="KW-1185">Reference proteome</keyword>
<protein>
    <submittedName>
        <fullName evidence="10">ABC transporter permease</fullName>
    </submittedName>
</protein>
<dbReference type="Pfam" id="PF12704">
    <property type="entry name" value="MacB_PCD"/>
    <property type="match status" value="1"/>
</dbReference>
<gene>
    <name evidence="10" type="ORF">JL102_04120</name>
</gene>
<dbReference type="PANTHER" id="PTHR30572:SF4">
    <property type="entry name" value="ABC TRANSPORTER PERMEASE YTRF"/>
    <property type="match status" value="1"/>
</dbReference>
<evidence type="ECO:0000256" key="6">
    <source>
        <dbReference type="ARBA" id="ARBA00038076"/>
    </source>
</evidence>
<comment type="similarity">
    <text evidence="6">Belongs to the ABC-4 integral membrane protein family.</text>
</comment>
<keyword evidence="5 7" id="KW-0472">Membrane</keyword>
<keyword evidence="4 7" id="KW-1133">Transmembrane helix</keyword>
<evidence type="ECO:0000256" key="1">
    <source>
        <dbReference type="ARBA" id="ARBA00004651"/>
    </source>
</evidence>
<evidence type="ECO:0000259" key="8">
    <source>
        <dbReference type="Pfam" id="PF02687"/>
    </source>
</evidence>
<evidence type="ECO:0000259" key="9">
    <source>
        <dbReference type="Pfam" id="PF12704"/>
    </source>
</evidence>
<dbReference type="Pfam" id="PF02687">
    <property type="entry name" value="FtsX"/>
    <property type="match status" value="1"/>
</dbReference>
<evidence type="ECO:0000256" key="7">
    <source>
        <dbReference type="SAM" id="Phobius"/>
    </source>
</evidence>
<dbReference type="InterPro" id="IPR003838">
    <property type="entry name" value="ABC3_permease_C"/>
</dbReference>
<evidence type="ECO:0000256" key="2">
    <source>
        <dbReference type="ARBA" id="ARBA00022475"/>
    </source>
</evidence>
<feature type="transmembrane region" description="Helical" evidence="7">
    <location>
        <begin position="374"/>
        <end position="395"/>
    </location>
</feature>
<feature type="domain" description="ABC3 transporter permease C-terminal" evidence="8">
    <location>
        <begin position="291"/>
        <end position="405"/>
    </location>
</feature>
<name>A0A937F740_9BACT</name>
<comment type="subcellular location">
    <subcellularLocation>
        <location evidence="1">Cell membrane</location>
        <topology evidence="1">Multi-pass membrane protein</topology>
    </subcellularLocation>
</comment>
<accession>A0A937F740</accession>
<feature type="transmembrane region" description="Helical" evidence="7">
    <location>
        <begin position="287"/>
        <end position="307"/>
    </location>
</feature>
<dbReference type="EMBL" id="JAESIY010000002">
    <property type="protein sequence ID" value="MBL3655303.1"/>
    <property type="molecule type" value="Genomic_DNA"/>
</dbReference>
<comment type="caution">
    <text evidence="10">The sequence shown here is derived from an EMBL/GenBank/DDBJ whole genome shotgun (WGS) entry which is preliminary data.</text>
</comment>
<dbReference type="RefSeq" id="WP_202242906.1">
    <property type="nucleotide sequence ID" value="NZ_JAESIY010000002.1"/>
</dbReference>
<reference evidence="10" key="1">
    <citation type="submission" date="2021-01" db="EMBL/GenBank/DDBJ databases">
        <title>Fulvivirga kasyanovii gen. nov., sp nov., a novel member of the phylum Bacteroidetes isolated from seawater in a mussel farm.</title>
        <authorList>
            <person name="Zhao L.-H."/>
            <person name="Wang Z.-J."/>
        </authorList>
    </citation>
    <scope>NUCLEOTIDE SEQUENCE</scope>
    <source>
        <strain evidence="10">2943</strain>
    </source>
</reference>
<dbReference type="InterPro" id="IPR050250">
    <property type="entry name" value="Macrolide_Exporter_MacB"/>
</dbReference>
<keyword evidence="3 7" id="KW-0812">Transmembrane</keyword>
<organism evidence="10 11">
    <name type="scientific">Fulvivirga sediminis</name>
    <dbReference type="NCBI Taxonomy" id="2803949"/>
    <lineage>
        <taxon>Bacteria</taxon>
        <taxon>Pseudomonadati</taxon>
        <taxon>Bacteroidota</taxon>
        <taxon>Cytophagia</taxon>
        <taxon>Cytophagales</taxon>
        <taxon>Fulvivirgaceae</taxon>
        <taxon>Fulvivirga</taxon>
    </lineage>
</organism>
<feature type="transmembrane region" description="Helical" evidence="7">
    <location>
        <begin position="21"/>
        <end position="42"/>
    </location>
</feature>
<keyword evidence="2" id="KW-1003">Cell membrane</keyword>
<evidence type="ECO:0000256" key="4">
    <source>
        <dbReference type="ARBA" id="ARBA00022989"/>
    </source>
</evidence>
<dbReference type="Proteomes" id="UP000659388">
    <property type="component" value="Unassembled WGS sequence"/>
</dbReference>